<dbReference type="Proteomes" id="UP000290365">
    <property type="component" value="Chromosome"/>
</dbReference>
<evidence type="ECO:0000313" key="1">
    <source>
        <dbReference type="EMBL" id="QBD78114.1"/>
    </source>
</evidence>
<accession>A0A4P6JRW9</accession>
<dbReference type="RefSeq" id="WP_129889167.1">
    <property type="nucleotide sequence ID" value="NZ_CP035758.1"/>
</dbReference>
<evidence type="ECO:0000313" key="2">
    <source>
        <dbReference type="Proteomes" id="UP000290365"/>
    </source>
</evidence>
<dbReference type="EMBL" id="CP035758">
    <property type="protein sequence ID" value="QBD78114.1"/>
    <property type="molecule type" value="Genomic_DNA"/>
</dbReference>
<sequence>MSDMAKQIEAVQQADELLILICTQAVMKDLIYELDDLFEEQHTRAQVVASGVMRDSSTGIVVVRWNGRVPLDFLQRFVDDSDIKHYGVLSSAFFTIAPKWKP</sequence>
<keyword evidence="2" id="KW-1185">Reference proteome</keyword>
<dbReference type="AlphaFoldDB" id="A0A4P6JRW9"/>
<gene>
    <name evidence="1" type="ORF">EPA93_19780</name>
</gene>
<organism evidence="1 2">
    <name type="scientific">Ktedonosporobacter rubrisoli</name>
    <dbReference type="NCBI Taxonomy" id="2509675"/>
    <lineage>
        <taxon>Bacteria</taxon>
        <taxon>Bacillati</taxon>
        <taxon>Chloroflexota</taxon>
        <taxon>Ktedonobacteria</taxon>
        <taxon>Ktedonobacterales</taxon>
        <taxon>Ktedonosporobacteraceae</taxon>
        <taxon>Ktedonosporobacter</taxon>
    </lineage>
</organism>
<protein>
    <submittedName>
        <fullName evidence="1">Uncharacterized protein</fullName>
    </submittedName>
</protein>
<reference evidence="1 2" key="1">
    <citation type="submission" date="2019-01" db="EMBL/GenBank/DDBJ databases">
        <title>Ktedonosporobacter rubrisoli SCAWS-G2.</title>
        <authorList>
            <person name="Huang Y."/>
            <person name="Yan B."/>
        </authorList>
    </citation>
    <scope>NUCLEOTIDE SEQUENCE [LARGE SCALE GENOMIC DNA]</scope>
    <source>
        <strain evidence="1 2">SCAWS-G2</strain>
    </source>
</reference>
<proteinExistence type="predicted"/>
<name>A0A4P6JRW9_KTERU</name>
<dbReference type="KEGG" id="kbs:EPA93_19780"/>